<name>A0AA40X0R3_9GAMM</name>
<keyword evidence="1" id="KW-0808">Transferase</keyword>
<accession>A0AA40X0R3</accession>
<reference evidence="1" key="2">
    <citation type="submission" date="2022-09" db="EMBL/GenBank/DDBJ databases">
        <title>Rouxiella aceris sp. nov., isolated from tree sap and emended description of the genus Rhouxiella.</title>
        <authorList>
            <person name="Kim I.S."/>
        </authorList>
    </citation>
    <scope>NUCLEOTIDE SEQUENCE</scope>
    <source>
        <strain evidence="1">SAP-2</strain>
    </source>
</reference>
<dbReference type="Gene3D" id="2.160.10.10">
    <property type="entry name" value="Hexapeptide repeat proteins"/>
    <property type="match status" value="1"/>
</dbReference>
<dbReference type="Proteomes" id="UP000705283">
    <property type="component" value="Unassembled WGS sequence"/>
</dbReference>
<dbReference type="InterPro" id="IPR001451">
    <property type="entry name" value="Hexapep"/>
</dbReference>
<dbReference type="PANTHER" id="PTHR23416">
    <property type="entry name" value="SIALIC ACID SYNTHASE-RELATED"/>
    <property type="match status" value="1"/>
</dbReference>
<dbReference type="CDD" id="cd04647">
    <property type="entry name" value="LbH_MAT_like"/>
    <property type="match status" value="1"/>
</dbReference>
<sequence>MMFKKIRLRFLISFVRCLFLMIKHGRNIKINPLKVYISLSATIKITNGGTLEIKGDRDRVFLSKNTSIHCSGGVLTIGNGVFFNENNHLVCHSSMSIGDDCLFGQNVCFFDSDHKFSNIEQKIRNQGYSTKSVSVADNVWIGAGSVVTKGTSIGAHSVIGANSVVRGLLEGQSVYAGNPVKFVRNIHGNR</sequence>
<organism evidence="1 2">
    <name type="scientific">Rouxiella silvae</name>
    <dbReference type="NCBI Taxonomy" id="1646373"/>
    <lineage>
        <taxon>Bacteria</taxon>
        <taxon>Pseudomonadati</taxon>
        <taxon>Pseudomonadota</taxon>
        <taxon>Gammaproteobacteria</taxon>
        <taxon>Enterobacterales</taxon>
        <taxon>Yersiniaceae</taxon>
        <taxon>Rouxiella</taxon>
    </lineage>
</organism>
<dbReference type="EMBL" id="JADMKS010000002">
    <property type="protein sequence ID" value="MBF6636109.1"/>
    <property type="molecule type" value="Genomic_DNA"/>
</dbReference>
<evidence type="ECO:0000313" key="1">
    <source>
        <dbReference type="EMBL" id="MBF6636109.1"/>
    </source>
</evidence>
<evidence type="ECO:0000313" key="2">
    <source>
        <dbReference type="Proteomes" id="UP000705283"/>
    </source>
</evidence>
<dbReference type="InterPro" id="IPR051159">
    <property type="entry name" value="Hexapeptide_acetyltransf"/>
</dbReference>
<dbReference type="InterPro" id="IPR011004">
    <property type="entry name" value="Trimer_LpxA-like_sf"/>
</dbReference>
<gene>
    <name evidence="1" type="ORF">ITX54_05455</name>
</gene>
<reference evidence="1" key="1">
    <citation type="submission" date="2020-11" db="EMBL/GenBank/DDBJ databases">
        <authorList>
            <person name="Lee S.D."/>
        </authorList>
    </citation>
    <scope>NUCLEOTIDE SEQUENCE</scope>
    <source>
        <strain evidence="1">SAP-2</strain>
    </source>
</reference>
<dbReference type="Pfam" id="PF00132">
    <property type="entry name" value="Hexapep"/>
    <property type="match status" value="1"/>
</dbReference>
<keyword evidence="1" id="KW-0012">Acyltransferase</keyword>
<dbReference type="AlphaFoldDB" id="A0AA40X0R3"/>
<protein>
    <submittedName>
        <fullName evidence="1">Acyltransferase</fullName>
    </submittedName>
</protein>
<dbReference type="SUPFAM" id="SSF51161">
    <property type="entry name" value="Trimeric LpxA-like enzymes"/>
    <property type="match status" value="1"/>
</dbReference>
<comment type="caution">
    <text evidence="1">The sequence shown here is derived from an EMBL/GenBank/DDBJ whole genome shotgun (WGS) entry which is preliminary data.</text>
</comment>
<dbReference type="Pfam" id="PF14602">
    <property type="entry name" value="Hexapep_2"/>
    <property type="match status" value="1"/>
</dbReference>
<dbReference type="GO" id="GO:0016746">
    <property type="term" value="F:acyltransferase activity"/>
    <property type="evidence" value="ECO:0007669"/>
    <property type="project" value="UniProtKB-KW"/>
</dbReference>
<proteinExistence type="predicted"/>